<feature type="chain" id="PRO_5022996491" evidence="1">
    <location>
        <begin position="22"/>
        <end position="276"/>
    </location>
</feature>
<keyword evidence="3" id="KW-1185">Reference proteome</keyword>
<reference evidence="2 3" key="1">
    <citation type="journal article" date="2019" name="Nat. Ecol. Evol.">
        <title>Megaphylogeny resolves global patterns of mushroom evolution.</title>
        <authorList>
            <person name="Varga T."/>
            <person name="Krizsan K."/>
            <person name="Foldi C."/>
            <person name="Dima B."/>
            <person name="Sanchez-Garcia M."/>
            <person name="Sanchez-Ramirez S."/>
            <person name="Szollosi G.J."/>
            <person name="Szarkandi J.G."/>
            <person name="Papp V."/>
            <person name="Albert L."/>
            <person name="Andreopoulos W."/>
            <person name="Angelini C."/>
            <person name="Antonin V."/>
            <person name="Barry K.W."/>
            <person name="Bougher N.L."/>
            <person name="Buchanan P."/>
            <person name="Buyck B."/>
            <person name="Bense V."/>
            <person name="Catcheside P."/>
            <person name="Chovatia M."/>
            <person name="Cooper J."/>
            <person name="Damon W."/>
            <person name="Desjardin D."/>
            <person name="Finy P."/>
            <person name="Geml J."/>
            <person name="Haridas S."/>
            <person name="Hughes K."/>
            <person name="Justo A."/>
            <person name="Karasinski D."/>
            <person name="Kautmanova I."/>
            <person name="Kiss B."/>
            <person name="Kocsube S."/>
            <person name="Kotiranta H."/>
            <person name="LaButti K.M."/>
            <person name="Lechner B.E."/>
            <person name="Liimatainen K."/>
            <person name="Lipzen A."/>
            <person name="Lukacs Z."/>
            <person name="Mihaltcheva S."/>
            <person name="Morgado L.N."/>
            <person name="Niskanen T."/>
            <person name="Noordeloos M.E."/>
            <person name="Ohm R.A."/>
            <person name="Ortiz-Santana B."/>
            <person name="Ovrebo C."/>
            <person name="Racz N."/>
            <person name="Riley R."/>
            <person name="Savchenko A."/>
            <person name="Shiryaev A."/>
            <person name="Soop K."/>
            <person name="Spirin V."/>
            <person name="Szebenyi C."/>
            <person name="Tomsovsky M."/>
            <person name="Tulloss R.E."/>
            <person name="Uehling J."/>
            <person name="Grigoriev I.V."/>
            <person name="Vagvolgyi C."/>
            <person name="Papp T."/>
            <person name="Martin F.M."/>
            <person name="Miettinen O."/>
            <person name="Hibbett D.S."/>
            <person name="Nagy L.G."/>
        </authorList>
    </citation>
    <scope>NUCLEOTIDE SEQUENCE [LARGE SCALE GENOMIC DNA]</scope>
    <source>
        <strain evidence="2 3">CBS 166.37</strain>
    </source>
</reference>
<evidence type="ECO:0000256" key="1">
    <source>
        <dbReference type="SAM" id="SignalP"/>
    </source>
</evidence>
<accession>A0A5C3LQU5</accession>
<evidence type="ECO:0000313" key="2">
    <source>
        <dbReference type="EMBL" id="TFK34688.1"/>
    </source>
</evidence>
<sequence>MHSFSVLFLVFAGFFLILSNAAPTRPRPPPDYYGIDPLVVGVERVAKAGENSARISAVQEKPFSGATIFKTTSPLHDGLERGFHMDAYSAAEDETLLSITSSTSTSQEIAIPVIRCASPLPADDMMDNGRKNKMHGRTRRQRRGVPAILVELFSRLGSTSEKFKTKTLNMAEEENIVDLAIQTTEEIEVILTQAIIELKYLVAHPYDSFLGCDDRTIPIDEVSQLVATVYSVIIPPLTIIKPIISSKFTLHAPLIGKVDYLLSELLSTLFLFRAGY</sequence>
<gene>
    <name evidence="2" type="ORF">BDQ12DRAFT_362190</name>
</gene>
<keyword evidence="1" id="KW-0732">Signal</keyword>
<dbReference type="OrthoDB" id="3068390at2759"/>
<proteinExistence type="predicted"/>
<protein>
    <submittedName>
        <fullName evidence="2">Uncharacterized protein</fullName>
    </submittedName>
</protein>
<dbReference type="EMBL" id="ML213629">
    <property type="protein sequence ID" value="TFK34688.1"/>
    <property type="molecule type" value="Genomic_DNA"/>
</dbReference>
<dbReference type="Proteomes" id="UP000308652">
    <property type="component" value="Unassembled WGS sequence"/>
</dbReference>
<evidence type="ECO:0000313" key="3">
    <source>
        <dbReference type="Proteomes" id="UP000308652"/>
    </source>
</evidence>
<feature type="signal peptide" evidence="1">
    <location>
        <begin position="1"/>
        <end position="21"/>
    </location>
</feature>
<dbReference type="AlphaFoldDB" id="A0A5C3LQU5"/>
<organism evidence="2 3">
    <name type="scientific">Crucibulum laeve</name>
    <dbReference type="NCBI Taxonomy" id="68775"/>
    <lineage>
        <taxon>Eukaryota</taxon>
        <taxon>Fungi</taxon>
        <taxon>Dikarya</taxon>
        <taxon>Basidiomycota</taxon>
        <taxon>Agaricomycotina</taxon>
        <taxon>Agaricomycetes</taxon>
        <taxon>Agaricomycetidae</taxon>
        <taxon>Agaricales</taxon>
        <taxon>Agaricineae</taxon>
        <taxon>Nidulariaceae</taxon>
        <taxon>Crucibulum</taxon>
    </lineage>
</organism>
<name>A0A5C3LQU5_9AGAR</name>